<evidence type="ECO:0000256" key="4">
    <source>
        <dbReference type="RuleBase" id="RU003919"/>
    </source>
</evidence>
<sequence length="131" mass="14958">MGRTHASRKGISSSALPYRRLVPSVLENLWHLIKEVVTVRKHLEFNREDKDSKFCLILIESRVHYLARYYKTKQQIPPSLKYDSATAVTMIILELGKNGRGSIYICHCCTVVLCKNVTHASRLFYGFSAVA</sequence>
<dbReference type="CDD" id="cd00353">
    <property type="entry name" value="Ribosomal_S15p_S13e"/>
    <property type="match status" value="1"/>
</dbReference>
<evidence type="ECO:0000256" key="2">
    <source>
        <dbReference type="ARBA" id="ARBA00022980"/>
    </source>
</evidence>
<evidence type="ECO:0000313" key="5">
    <source>
        <dbReference type="EMBL" id="KAK7447392.1"/>
    </source>
</evidence>
<keyword evidence="2 4" id="KW-0689">Ribosomal protein</keyword>
<dbReference type="Pfam" id="PF00312">
    <property type="entry name" value="Ribosomal_S15"/>
    <property type="match status" value="1"/>
</dbReference>
<organism evidence="5 6">
    <name type="scientific">Marasmiellus scandens</name>
    <dbReference type="NCBI Taxonomy" id="2682957"/>
    <lineage>
        <taxon>Eukaryota</taxon>
        <taxon>Fungi</taxon>
        <taxon>Dikarya</taxon>
        <taxon>Basidiomycota</taxon>
        <taxon>Agaricomycotina</taxon>
        <taxon>Agaricomycetes</taxon>
        <taxon>Agaricomycetidae</taxon>
        <taxon>Agaricales</taxon>
        <taxon>Marasmiineae</taxon>
        <taxon>Omphalotaceae</taxon>
        <taxon>Marasmiellus</taxon>
    </lineage>
</organism>
<dbReference type="InterPro" id="IPR023029">
    <property type="entry name" value="Ribosomal_uS15_arc_euk"/>
</dbReference>
<dbReference type="InterPro" id="IPR009068">
    <property type="entry name" value="uS15_NS1_RNA-bd_sf"/>
</dbReference>
<accession>A0ABR1J1M6</accession>
<name>A0ABR1J1M6_9AGAR</name>
<dbReference type="EMBL" id="JBANRG010000041">
    <property type="protein sequence ID" value="KAK7447392.1"/>
    <property type="molecule type" value="Genomic_DNA"/>
</dbReference>
<dbReference type="Proteomes" id="UP001498398">
    <property type="component" value="Unassembled WGS sequence"/>
</dbReference>
<evidence type="ECO:0000313" key="6">
    <source>
        <dbReference type="Proteomes" id="UP001498398"/>
    </source>
</evidence>
<dbReference type="PANTHER" id="PTHR11885">
    <property type="entry name" value="RIBOSOMAL PROTEIN S15P/S13E"/>
    <property type="match status" value="1"/>
</dbReference>
<protein>
    <submittedName>
        <fullName evidence="5">Ribosomal 40S subunit protein S13</fullName>
    </submittedName>
</protein>
<dbReference type="PROSITE" id="PS00362">
    <property type="entry name" value="RIBOSOMAL_S15"/>
    <property type="match status" value="1"/>
</dbReference>
<dbReference type="PANTHER" id="PTHR11885:SF6">
    <property type="entry name" value="SMALL RIBOSOMAL SUBUNIT PROTEIN US15"/>
    <property type="match status" value="1"/>
</dbReference>
<comment type="similarity">
    <text evidence="1 4">Belongs to the universal ribosomal protein uS15 family.</text>
</comment>
<reference evidence="5 6" key="1">
    <citation type="submission" date="2024-01" db="EMBL/GenBank/DDBJ databases">
        <title>A draft genome for the cacao thread blight pathogen Marasmiellus scandens.</title>
        <authorList>
            <person name="Baruah I.K."/>
            <person name="Leung J."/>
            <person name="Bukari Y."/>
            <person name="Amoako-Attah I."/>
            <person name="Meinhardt L.W."/>
            <person name="Bailey B.A."/>
            <person name="Cohen S.P."/>
        </authorList>
    </citation>
    <scope>NUCLEOTIDE SEQUENCE [LARGE SCALE GENOMIC DNA]</scope>
    <source>
        <strain evidence="5 6">GH-19</strain>
    </source>
</reference>
<evidence type="ECO:0000256" key="1">
    <source>
        <dbReference type="ARBA" id="ARBA00008434"/>
    </source>
</evidence>
<dbReference type="Gene3D" id="1.10.287.10">
    <property type="entry name" value="S15/NS1, RNA-binding"/>
    <property type="match status" value="1"/>
</dbReference>
<dbReference type="SUPFAM" id="SSF47060">
    <property type="entry name" value="S15/NS1 RNA-binding domain"/>
    <property type="match status" value="1"/>
</dbReference>
<keyword evidence="6" id="KW-1185">Reference proteome</keyword>
<keyword evidence="3 4" id="KW-0687">Ribonucleoprotein</keyword>
<dbReference type="InterPro" id="IPR000589">
    <property type="entry name" value="Ribosomal_uS15"/>
</dbReference>
<gene>
    <name evidence="5" type="primary">RPS13_1</name>
    <name evidence="5" type="ORF">VKT23_014102</name>
</gene>
<comment type="caution">
    <text evidence="5">The sequence shown here is derived from an EMBL/GenBank/DDBJ whole genome shotgun (WGS) entry which is preliminary data.</text>
</comment>
<proteinExistence type="inferred from homology"/>
<evidence type="ECO:0000256" key="3">
    <source>
        <dbReference type="ARBA" id="ARBA00023274"/>
    </source>
</evidence>